<dbReference type="AlphaFoldDB" id="A0AAC9B8D9"/>
<accession>A0AAC9B8D9</accession>
<name>A0AAC9B8D9_AERVE</name>
<evidence type="ECO:0000313" key="1">
    <source>
        <dbReference type="EMBL" id="ANB52836.1"/>
    </source>
</evidence>
<proteinExistence type="predicted"/>
<dbReference type="Proteomes" id="UP000076809">
    <property type="component" value="Chromosome"/>
</dbReference>
<organism evidence="1 2">
    <name type="scientific">Aeromonas veronii</name>
    <dbReference type="NCBI Taxonomy" id="654"/>
    <lineage>
        <taxon>Bacteria</taxon>
        <taxon>Pseudomonadati</taxon>
        <taxon>Pseudomonadota</taxon>
        <taxon>Gammaproteobacteria</taxon>
        <taxon>Aeromonadales</taxon>
        <taxon>Aeromonadaceae</taxon>
        <taxon>Aeromonas</taxon>
    </lineage>
</organism>
<reference evidence="1 2" key="1">
    <citation type="journal article" date="2016" name="J. Clin. Microbiol.">
        <title>Detection and Whole-Genome Sequencing of Carbapenemase-Producing Aeromonas hydrophila Isolates from Routine Perirectal Surveillance Culture.</title>
        <authorList>
            <person name="Hughes H.Y."/>
            <person name="Conlan S.P."/>
            <person name="Lau A.F."/>
            <person name="Dekker J.P."/>
            <person name="Michelin A.V."/>
            <person name="Youn J.H."/>
            <person name="Henderson D.K."/>
            <person name="Frank K.M."/>
            <person name="Segre J.A."/>
            <person name="Palmore T.N."/>
        </authorList>
    </citation>
    <scope>NUCLEOTIDE SEQUENCE [LARGE SCALE GENOMIC DNA]</scope>
    <source>
        <strain evidence="1 2">AVNIH1</strain>
    </source>
</reference>
<dbReference type="EMBL" id="CP014774">
    <property type="protein sequence ID" value="ANB52836.1"/>
    <property type="molecule type" value="Genomic_DNA"/>
</dbReference>
<sequence length="190" mass="21147">MNQTQTAYVGDHLLSQGTYSERAAIEFKSMFEPSGWSYRITAGKFIKTGENSKHDYYTPMAGVSGGKIESRGLASPAIALQLDRATNELCVVMYTYQPLCVGDQSPAIKTTVKSVDENEFQQTLIYNGMVGKKINVAYREFSNKMARAAFSNDVEYDLSQSKIIGYKGAKIEVLNATNENITYRVISNFK</sequence>
<protein>
    <submittedName>
        <fullName evidence="1">Uncharacterized protein</fullName>
    </submittedName>
</protein>
<gene>
    <name evidence="1" type="ORF">WM43_09240</name>
</gene>
<evidence type="ECO:0000313" key="2">
    <source>
        <dbReference type="Proteomes" id="UP000076809"/>
    </source>
</evidence>